<name>A0A015K1J3_RHIIW</name>
<evidence type="ECO:0008006" key="3">
    <source>
        <dbReference type="Google" id="ProtNLM"/>
    </source>
</evidence>
<evidence type="ECO:0000313" key="2">
    <source>
        <dbReference type="Proteomes" id="UP000022910"/>
    </source>
</evidence>
<organism evidence="1 2">
    <name type="scientific">Rhizophagus irregularis (strain DAOM 197198w)</name>
    <name type="common">Glomus intraradices</name>
    <dbReference type="NCBI Taxonomy" id="1432141"/>
    <lineage>
        <taxon>Eukaryota</taxon>
        <taxon>Fungi</taxon>
        <taxon>Fungi incertae sedis</taxon>
        <taxon>Mucoromycota</taxon>
        <taxon>Glomeromycotina</taxon>
        <taxon>Glomeromycetes</taxon>
        <taxon>Glomerales</taxon>
        <taxon>Glomeraceae</taxon>
        <taxon>Rhizophagus</taxon>
    </lineage>
</organism>
<dbReference type="Proteomes" id="UP000022910">
    <property type="component" value="Unassembled WGS sequence"/>
</dbReference>
<dbReference type="OrthoDB" id="2328177at2759"/>
<protein>
    <recommendedName>
        <fullName evidence="3">F-box domain-containing protein</fullName>
    </recommendedName>
</protein>
<evidence type="ECO:0000313" key="1">
    <source>
        <dbReference type="EMBL" id="EXX53291.1"/>
    </source>
</evidence>
<dbReference type="InterPro" id="IPR032675">
    <property type="entry name" value="LRR_dom_sf"/>
</dbReference>
<dbReference type="SUPFAM" id="SSF52047">
    <property type="entry name" value="RNI-like"/>
    <property type="match status" value="1"/>
</dbReference>
<dbReference type="Gene3D" id="3.80.10.10">
    <property type="entry name" value="Ribonuclease Inhibitor"/>
    <property type="match status" value="1"/>
</dbReference>
<gene>
    <name evidence="1" type="ORF">RirG_245310</name>
</gene>
<comment type="caution">
    <text evidence="1">The sequence shown here is derived from an EMBL/GenBank/DDBJ whole genome shotgun (WGS) entry which is preliminary data.</text>
</comment>
<dbReference type="AlphaFoldDB" id="A0A015K1J3"/>
<reference evidence="1 2" key="1">
    <citation type="submission" date="2014-02" db="EMBL/GenBank/DDBJ databases">
        <title>Single nucleus genome sequencing reveals high similarity among nuclei of an endomycorrhizal fungus.</title>
        <authorList>
            <person name="Lin K."/>
            <person name="Geurts R."/>
            <person name="Zhang Z."/>
            <person name="Limpens E."/>
            <person name="Saunders D.G."/>
            <person name="Mu D."/>
            <person name="Pang E."/>
            <person name="Cao H."/>
            <person name="Cha H."/>
            <person name="Lin T."/>
            <person name="Zhou Q."/>
            <person name="Shang Y."/>
            <person name="Li Y."/>
            <person name="Ivanov S."/>
            <person name="Sharma T."/>
            <person name="Velzen R.V."/>
            <person name="Ruijter N.D."/>
            <person name="Aanen D.K."/>
            <person name="Win J."/>
            <person name="Kamoun S."/>
            <person name="Bisseling T."/>
            <person name="Huang S."/>
        </authorList>
    </citation>
    <scope>NUCLEOTIDE SEQUENCE [LARGE SCALE GENOMIC DNA]</scope>
    <source>
        <strain evidence="2">DAOM197198w</strain>
    </source>
</reference>
<accession>A0A015K1J3</accession>
<dbReference type="HOGENOM" id="CLU_028913_0_1_1"/>
<sequence length="502" mass="59164">MTCQLTADCLSEILEYLEEDKLTLHSCLLVNRLWCKISVRILWRNIWNFKKQKRPLRVASSILSTLIACLPNESKELLHKNNIFILPPTPKPPLFNYSAFCKVLSIYEIDKIVYSIRDKLTIETLLSDRISLITNEIIKMFTSQISSLKKLDYYYNYYCYHVNFSFDNFPGARDLLELCCESNLSSDFFYQLSQVCHNLQSISINIDNNDVSNELKELISLQNNLKNIALSAFDGSWADIIPFLTKHSDSITKLHLYSDEDNLPLSFIDLFSNLQEIIFSFPNVFEIFENFEEFEDFNREFIDFKKLQYANFSKLQILKIPFHCPKVEYVIKFLENNGKNLKKLYISRSNRDLSLSIAKFCPNIKSLYIIFKNGELDILKTIFISCQYLESVKILCGVKHLNKKEVLETIAKYSPNNFCELKIHSSSYSYVSSEVLESFFISWKIRTPKNLLTLIMIKGDYYTDLSMENMKIIEKYENLGIIKFETKWYDEEEKEEKFHYYF</sequence>
<proteinExistence type="predicted"/>
<dbReference type="EMBL" id="JEMT01028997">
    <property type="protein sequence ID" value="EXX53291.1"/>
    <property type="molecule type" value="Genomic_DNA"/>
</dbReference>
<keyword evidence="2" id="KW-1185">Reference proteome</keyword>